<dbReference type="InterPro" id="IPR027961">
    <property type="entry name" value="DUF4442"/>
</dbReference>
<dbReference type="PATRIC" id="fig|448.7.peg.2918"/>
<evidence type="ECO:0000313" key="1">
    <source>
        <dbReference type="EMBL" id="KTC94611.1"/>
    </source>
</evidence>
<gene>
    <name evidence="1" type="ORF">Lery_2778</name>
</gene>
<dbReference type="Pfam" id="PF14539">
    <property type="entry name" value="DUF4442"/>
    <property type="match status" value="1"/>
</dbReference>
<proteinExistence type="predicted"/>
<dbReference type="AlphaFoldDB" id="A0A0W0TGC5"/>
<name>A0A0W0TGC5_LEGER</name>
<dbReference type="InterPro" id="IPR029069">
    <property type="entry name" value="HotDog_dom_sf"/>
</dbReference>
<accession>A0A0W0TGC5</accession>
<keyword evidence="2" id="KW-1185">Reference proteome</keyword>
<dbReference type="RefSeq" id="WP_058527852.1">
    <property type="nucleotide sequence ID" value="NZ_CAAAHY010000005.1"/>
</dbReference>
<dbReference type="STRING" id="448.Lery_2778"/>
<evidence type="ECO:0008006" key="3">
    <source>
        <dbReference type="Google" id="ProtNLM"/>
    </source>
</evidence>
<evidence type="ECO:0000313" key="2">
    <source>
        <dbReference type="Proteomes" id="UP000054773"/>
    </source>
</evidence>
<organism evidence="1 2">
    <name type="scientific">Legionella erythra</name>
    <dbReference type="NCBI Taxonomy" id="448"/>
    <lineage>
        <taxon>Bacteria</taxon>
        <taxon>Pseudomonadati</taxon>
        <taxon>Pseudomonadota</taxon>
        <taxon>Gammaproteobacteria</taxon>
        <taxon>Legionellales</taxon>
        <taxon>Legionellaceae</taxon>
        <taxon>Legionella</taxon>
    </lineage>
</organism>
<sequence length="165" mass="19307">MKLSANQLRWILNAWPPFWGAGIKVEELHDDFSYARVSLAFRWYNKNYMRVQYGGSLFSMTDPFFVLMLIKRLGKGYVAWDKLSEINYLRPGKSRVYAEFRLSDEQVADIREAAIRDEKVYPTFEVAIVDERKQVIATVKKTLYVRREKTTSPNHAKSQDPESSD</sequence>
<dbReference type="Gene3D" id="3.10.129.10">
    <property type="entry name" value="Hotdog Thioesterase"/>
    <property type="match status" value="1"/>
</dbReference>
<protein>
    <recommendedName>
        <fullName evidence="3">DUF4442 domain-containing protein</fullName>
    </recommendedName>
</protein>
<comment type="caution">
    <text evidence="1">The sequence shown here is derived from an EMBL/GenBank/DDBJ whole genome shotgun (WGS) entry which is preliminary data.</text>
</comment>
<dbReference type="SUPFAM" id="SSF54637">
    <property type="entry name" value="Thioesterase/thiol ester dehydrase-isomerase"/>
    <property type="match status" value="1"/>
</dbReference>
<dbReference type="Proteomes" id="UP000054773">
    <property type="component" value="Unassembled WGS sequence"/>
</dbReference>
<dbReference type="OrthoDB" id="9814774at2"/>
<dbReference type="EMBL" id="LNYA01000034">
    <property type="protein sequence ID" value="KTC94611.1"/>
    <property type="molecule type" value="Genomic_DNA"/>
</dbReference>
<reference evidence="1 2" key="1">
    <citation type="submission" date="2015-11" db="EMBL/GenBank/DDBJ databases">
        <title>Genomic analysis of 38 Legionella species identifies large and diverse effector repertoires.</title>
        <authorList>
            <person name="Burstein D."/>
            <person name="Amaro F."/>
            <person name="Zusman T."/>
            <person name="Lifshitz Z."/>
            <person name="Cohen O."/>
            <person name="Gilbert J.A."/>
            <person name="Pupko T."/>
            <person name="Shuman H.A."/>
            <person name="Segal G."/>
        </authorList>
    </citation>
    <scope>NUCLEOTIDE SEQUENCE [LARGE SCALE GENOMIC DNA]</scope>
    <source>
        <strain evidence="1 2">SE-32A-C8</strain>
    </source>
</reference>